<evidence type="ECO:0000256" key="1">
    <source>
        <dbReference type="ARBA" id="ARBA00022614"/>
    </source>
</evidence>
<protein>
    <submittedName>
        <fullName evidence="3">Leucine-rich repeat domain-containing protein</fullName>
    </submittedName>
    <submittedName>
        <fullName evidence="5">Leucine-rich_repeat domain-containing protein</fullName>
    </submittedName>
</protein>
<dbReference type="PANTHER" id="PTHR46652">
    <property type="entry name" value="LEUCINE-RICH REPEAT AND IQ DOMAIN-CONTAINING PROTEIN 1-RELATED"/>
    <property type="match status" value="1"/>
</dbReference>
<dbReference type="AlphaFoldDB" id="A0AA86NM30"/>
<dbReference type="InterPro" id="IPR001611">
    <property type="entry name" value="Leu-rich_rpt"/>
</dbReference>
<keyword evidence="7" id="KW-1185">Reference proteome</keyword>
<dbReference type="PANTHER" id="PTHR46652:SF3">
    <property type="entry name" value="LEUCINE-RICH REPEAT-CONTAINING PROTEIN 9"/>
    <property type="match status" value="1"/>
</dbReference>
<organism evidence="3">
    <name type="scientific">Hexamita inflata</name>
    <dbReference type="NCBI Taxonomy" id="28002"/>
    <lineage>
        <taxon>Eukaryota</taxon>
        <taxon>Metamonada</taxon>
        <taxon>Diplomonadida</taxon>
        <taxon>Hexamitidae</taxon>
        <taxon>Hexamitinae</taxon>
        <taxon>Hexamita</taxon>
    </lineage>
</organism>
<dbReference type="EMBL" id="CATOUU010001009">
    <property type="protein sequence ID" value="CAI9966766.1"/>
    <property type="molecule type" value="Genomic_DNA"/>
</dbReference>
<evidence type="ECO:0000313" key="3">
    <source>
        <dbReference type="EMBL" id="CAI9921376.1"/>
    </source>
</evidence>
<reference evidence="5 7" key="2">
    <citation type="submission" date="2024-07" db="EMBL/GenBank/DDBJ databases">
        <authorList>
            <person name="Akdeniz Z."/>
        </authorList>
    </citation>
    <scope>NUCLEOTIDE SEQUENCE [LARGE SCALE GENOMIC DNA]</scope>
</reference>
<dbReference type="EMBL" id="CAXDID020000388">
    <property type="protein sequence ID" value="CAL6085855.1"/>
    <property type="molecule type" value="Genomic_DNA"/>
</dbReference>
<evidence type="ECO:0000313" key="6">
    <source>
        <dbReference type="EMBL" id="CAL6085855.1"/>
    </source>
</evidence>
<evidence type="ECO:0000313" key="5">
    <source>
        <dbReference type="EMBL" id="CAL6035161.1"/>
    </source>
</evidence>
<keyword evidence="1" id="KW-0433">Leucine-rich repeat</keyword>
<comment type="caution">
    <text evidence="3">The sequence shown here is derived from an EMBL/GenBank/DDBJ whole genome shotgun (WGS) entry which is preliminary data.</text>
</comment>
<dbReference type="EMBL" id="CATOUU010000220">
    <property type="protein sequence ID" value="CAI9921376.1"/>
    <property type="molecule type" value="Genomic_DNA"/>
</dbReference>
<dbReference type="EMBL" id="CAXDID020000130">
    <property type="protein sequence ID" value="CAL6035161.1"/>
    <property type="molecule type" value="Genomic_DNA"/>
</dbReference>
<evidence type="ECO:0000313" key="7">
    <source>
        <dbReference type="Proteomes" id="UP001642409"/>
    </source>
</evidence>
<evidence type="ECO:0000256" key="2">
    <source>
        <dbReference type="ARBA" id="ARBA00022737"/>
    </source>
</evidence>
<name>A0AA86NM30_9EUKA</name>
<dbReference type="PROSITE" id="PS51450">
    <property type="entry name" value="LRR"/>
    <property type="match status" value="2"/>
</dbReference>
<dbReference type="SUPFAM" id="SSF52058">
    <property type="entry name" value="L domain-like"/>
    <property type="match status" value="2"/>
</dbReference>
<dbReference type="Gene3D" id="3.80.10.10">
    <property type="entry name" value="Ribonuclease Inhibitor"/>
    <property type="match status" value="2"/>
</dbReference>
<accession>A0AA86NM30</accession>
<proteinExistence type="predicted"/>
<reference evidence="3" key="1">
    <citation type="submission" date="2023-06" db="EMBL/GenBank/DDBJ databases">
        <authorList>
            <person name="Kurt Z."/>
        </authorList>
    </citation>
    <scope>NUCLEOTIDE SEQUENCE</scope>
</reference>
<keyword evidence="2" id="KW-0677">Repeat</keyword>
<dbReference type="InterPro" id="IPR050836">
    <property type="entry name" value="SDS22/Internalin_LRR"/>
</dbReference>
<sequence>MEINALNYDKMLKDQNNLRSEQKMTEKYRNVVVDGSLKIYNDTELTNLQFVQNFDVSSLQLNFCKNLIPKLNSNSIKELYITQCNTQSIEGFHLENLEVLELQDINGVVKHLSDEFNSGLLENIIKFKKLKHLSLNGYQNININSIMQIKENITKLQFITCGIKYINVLQHFSNLRELNLSNNKYINITPLQCLKELIVLDLSFCGLDNIQILKYLVRLQELHIQNNSISHIQPLKELNMLFKLNAENNRIIDIQSLEMHPNFNLFYLGFQNSHVEKLETENIREYLNRTGEYLNQMVNNAMFIQNDPKILVLKFIQHTEIKLLTLYQCQNVILELNSNTLINLKLCKCTISNFEKLQLKNLEELELFNNFDCDNLQDTYLVKSIAKYQNLKLLRIYNKSLKDITPILKLVQLIKLELVACDLKTCDSIQYLFNLKALNLSENQNLNINCNTCLSQLN</sequence>
<dbReference type="Proteomes" id="UP001642409">
    <property type="component" value="Unassembled WGS sequence"/>
</dbReference>
<evidence type="ECO:0000313" key="4">
    <source>
        <dbReference type="EMBL" id="CAI9966766.1"/>
    </source>
</evidence>
<gene>
    <name evidence="5" type="ORF">HINF_LOCUS35797</name>
    <name evidence="4" type="ORF">HINF_LOCUS54411</name>
    <name evidence="6" type="ORF">HINF_LOCUS62881</name>
    <name evidence="3" type="ORF">HINF_LOCUS9021</name>
</gene>
<dbReference type="InterPro" id="IPR032675">
    <property type="entry name" value="LRR_dom_sf"/>
</dbReference>